<name>A0ABN2RTH5_9PSEU</name>
<evidence type="ECO:0000259" key="2">
    <source>
        <dbReference type="Pfam" id="PF00496"/>
    </source>
</evidence>
<gene>
    <name evidence="3" type="ORF">GCM10009754_57190</name>
</gene>
<dbReference type="PROSITE" id="PS51318">
    <property type="entry name" value="TAT"/>
    <property type="match status" value="1"/>
</dbReference>
<dbReference type="EMBL" id="BAAANN010000025">
    <property type="protein sequence ID" value="GAA1974597.1"/>
    <property type="molecule type" value="Genomic_DNA"/>
</dbReference>
<dbReference type="InterPro" id="IPR039424">
    <property type="entry name" value="SBP_5"/>
</dbReference>
<dbReference type="Proteomes" id="UP001501116">
    <property type="component" value="Unassembled WGS sequence"/>
</dbReference>
<dbReference type="InterPro" id="IPR030678">
    <property type="entry name" value="Peptide/Ni-bd"/>
</dbReference>
<dbReference type="Gene3D" id="3.10.105.10">
    <property type="entry name" value="Dipeptide-binding Protein, Domain 3"/>
    <property type="match status" value="1"/>
</dbReference>
<dbReference type="InterPro" id="IPR000914">
    <property type="entry name" value="SBP_5_dom"/>
</dbReference>
<feature type="domain" description="Solute-binding protein family 5" evidence="2">
    <location>
        <begin position="81"/>
        <end position="408"/>
    </location>
</feature>
<reference evidence="3 4" key="1">
    <citation type="journal article" date="2019" name="Int. J. Syst. Evol. Microbiol.">
        <title>The Global Catalogue of Microorganisms (GCM) 10K type strain sequencing project: providing services to taxonomists for standard genome sequencing and annotation.</title>
        <authorList>
            <consortium name="The Broad Institute Genomics Platform"/>
            <consortium name="The Broad Institute Genome Sequencing Center for Infectious Disease"/>
            <person name="Wu L."/>
            <person name="Ma J."/>
        </authorList>
    </citation>
    <scope>NUCLEOTIDE SEQUENCE [LARGE SCALE GENOMIC DNA]</scope>
    <source>
        <strain evidence="3 4">JCM 14545</strain>
    </source>
</reference>
<dbReference type="PANTHER" id="PTHR30290">
    <property type="entry name" value="PERIPLASMIC BINDING COMPONENT OF ABC TRANSPORTER"/>
    <property type="match status" value="1"/>
</dbReference>
<dbReference type="RefSeq" id="WP_344425517.1">
    <property type="nucleotide sequence ID" value="NZ_BAAANN010000025.1"/>
</dbReference>
<keyword evidence="1" id="KW-0732">Signal</keyword>
<dbReference type="PIRSF" id="PIRSF002741">
    <property type="entry name" value="MppA"/>
    <property type="match status" value="1"/>
</dbReference>
<dbReference type="PANTHER" id="PTHR30290:SF65">
    <property type="entry name" value="MONOACYL PHOSPHATIDYLINOSITOL TETRAMANNOSIDE-BINDING PROTEIN LPQW-RELATED"/>
    <property type="match status" value="1"/>
</dbReference>
<protein>
    <submittedName>
        <fullName evidence="3">ABC transporter substrate-binding protein</fullName>
    </submittedName>
</protein>
<evidence type="ECO:0000313" key="3">
    <source>
        <dbReference type="EMBL" id="GAA1974597.1"/>
    </source>
</evidence>
<dbReference type="SUPFAM" id="SSF53850">
    <property type="entry name" value="Periplasmic binding protein-like II"/>
    <property type="match status" value="1"/>
</dbReference>
<comment type="caution">
    <text evidence="3">The sequence shown here is derived from an EMBL/GenBank/DDBJ whole genome shotgun (WGS) entry which is preliminary data.</text>
</comment>
<dbReference type="CDD" id="cd08503">
    <property type="entry name" value="PBP2_NikA_DppA_OppA_like_17"/>
    <property type="match status" value="1"/>
</dbReference>
<evidence type="ECO:0000256" key="1">
    <source>
        <dbReference type="SAM" id="SignalP"/>
    </source>
</evidence>
<dbReference type="Gene3D" id="3.40.190.10">
    <property type="entry name" value="Periplasmic binding protein-like II"/>
    <property type="match status" value="1"/>
</dbReference>
<evidence type="ECO:0000313" key="4">
    <source>
        <dbReference type="Proteomes" id="UP001501116"/>
    </source>
</evidence>
<feature type="chain" id="PRO_5045083731" evidence="1">
    <location>
        <begin position="26"/>
        <end position="507"/>
    </location>
</feature>
<sequence>MARTGFTRRRLLAGALGAAALAPLAACGGAGSGAPNRLRVAFAAGGSKETLDPALVSLFVDQARSKALFDTLVAYAADTSLRPRLAESWESDATGSRWRIRLRQASFHDGRQVTADDVLYSLRRVADPALASSSRQYFAKVDFGASKAVSPTELVLVLTAPDFEFPAGLGAPGTEIVPAGTTSFTAPVGSGPFRFVSFTPGGPALFRKWDSYWEGAPELAELEFVPVDNETARVNALLSGQVDYAHDLAAGTAARLASESEVWLLEAGLTTMQGMALRLSQPPFTDPRLVSAVLSGVDREALNKVALAGRGELGNDLFGKGLRGYAADIPQRARDVDRARALVREAGAEGLAFAVETSDVDPCFATAATLISQQLKEIGLTATPNTRAASTYFTETRTKGVAALTRTATLPVATFLNQRFRTGGSNNVTGFASAEFDALMDRAAATGDETARLGLLGQAQRIVHDRGGLLAWGFSTWTIAASKRVSGLVTAPPNTFDWARFDRVRLS</sequence>
<keyword evidence="4" id="KW-1185">Reference proteome</keyword>
<feature type="signal peptide" evidence="1">
    <location>
        <begin position="1"/>
        <end position="25"/>
    </location>
</feature>
<accession>A0ABN2RTH5</accession>
<dbReference type="InterPro" id="IPR006311">
    <property type="entry name" value="TAT_signal"/>
</dbReference>
<proteinExistence type="predicted"/>
<organism evidence="3 4">
    <name type="scientific">Amycolatopsis minnesotensis</name>
    <dbReference type="NCBI Taxonomy" id="337894"/>
    <lineage>
        <taxon>Bacteria</taxon>
        <taxon>Bacillati</taxon>
        <taxon>Actinomycetota</taxon>
        <taxon>Actinomycetes</taxon>
        <taxon>Pseudonocardiales</taxon>
        <taxon>Pseudonocardiaceae</taxon>
        <taxon>Amycolatopsis</taxon>
    </lineage>
</organism>
<dbReference type="Pfam" id="PF00496">
    <property type="entry name" value="SBP_bac_5"/>
    <property type="match status" value="1"/>
</dbReference>